<accession>A0ABP0F1H3</accession>
<dbReference type="InterPro" id="IPR017907">
    <property type="entry name" value="Znf_RING_CS"/>
</dbReference>
<keyword evidence="2 4" id="KW-0863">Zinc-finger</keyword>
<evidence type="ECO:0000313" key="8">
    <source>
        <dbReference type="Proteomes" id="UP001642483"/>
    </source>
</evidence>
<evidence type="ECO:0000313" key="7">
    <source>
        <dbReference type="EMBL" id="CAK8672274.1"/>
    </source>
</evidence>
<dbReference type="InterPro" id="IPR001841">
    <property type="entry name" value="Znf_RING"/>
</dbReference>
<dbReference type="Proteomes" id="UP001642483">
    <property type="component" value="Unassembled WGS sequence"/>
</dbReference>
<dbReference type="PROSITE" id="PS00518">
    <property type="entry name" value="ZF_RING_1"/>
    <property type="match status" value="1"/>
</dbReference>
<dbReference type="Pfam" id="PF13639">
    <property type="entry name" value="zf-RING_2"/>
    <property type="match status" value="1"/>
</dbReference>
<keyword evidence="8" id="KW-1185">Reference proteome</keyword>
<proteinExistence type="predicted"/>
<dbReference type="PROSITE" id="PS50089">
    <property type="entry name" value="ZF_RING_2"/>
    <property type="match status" value="1"/>
</dbReference>
<feature type="domain" description="RING-type" evidence="6">
    <location>
        <begin position="133"/>
        <end position="178"/>
    </location>
</feature>
<evidence type="ECO:0000256" key="4">
    <source>
        <dbReference type="PROSITE-ProRule" id="PRU00175"/>
    </source>
</evidence>
<dbReference type="PANTHER" id="PTHR47094:SF1">
    <property type="entry name" value="RING-TYPE E3 UBIQUITIN TRANSFERASE"/>
    <property type="match status" value="1"/>
</dbReference>
<evidence type="ECO:0000256" key="1">
    <source>
        <dbReference type="ARBA" id="ARBA00022723"/>
    </source>
</evidence>
<reference evidence="7 8" key="1">
    <citation type="submission" date="2024-02" db="EMBL/GenBank/DDBJ databases">
        <authorList>
            <person name="Daric V."/>
            <person name="Darras S."/>
        </authorList>
    </citation>
    <scope>NUCLEOTIDE SEQUENCE [LARGE SCALE GENOMIC DNA]</scope>
</reference>
<dbReference type="InterPro" id="IPR049627">
    <property type="entry name" value="SLX8"/>
</dbReference>
<evidence type="ECO:0000256" key="5">
    <source>
        <dbReference type="SAM" id="MobiDB-lite"/>
    </source>
</evidence>
<dbReference type="Gene3D" id="3.30.40.10">
    <property type="entry name" value="Zinc/RING finger domain, C3HC4 (zinc finger)"/>
    <property type="match status" value="1"/>
</dbReference>
<feature type="region of interest" description="Disordered" evidence="5">
    <location>
        <begin position="30"/>
        <end position="70"/>
    </location>
</feature>
<keyword evidence="1" id="KW-0479">Metal-binding</keyword>
<protein>
    <recommendedName>
        <fullName evidence="6">RING-type domain-containing protein</fullName>
    </recommendedName>
</protein>
<dbReference type="SMART" id="SM00184">
    <property type="entry name" value="RING"/>
    <property type="match status" value="1"/>
</dbReference>
<sequence>MTQSDESSLISLTDEPLVVDLNARRRRRRRIRSTTSNGSGDVIVIDSPAEVSNPVAPRRRRRQRRSNGDSVVDLTCNDSVELVDLTTPASLIRPPLNRTQKRTDAAGLITTTSAPRQDLLSHEDTSPILKLNCPVCLEPLHSVIRAGRKICSTVCGHIFCRSCIKQAVRTCKKCPTCRKKLTEKGFHDIFLPIS</sequence>
<dbReference type="SUPFAM" id="SSF57850">
    <property type="entry name" value="RING/U-box"/>
    <property type="match status" value="1"/>
</dbReference>
<dbReference type="EMBL" id="CAWYQH010000001">
    <property type="protein sequence ID" value="CAK8672274.1"/>
    <property type="molecule type" value="Genomic_DNA"/>
</dbReference>
<comment type="caution">
    <text evidence="7">The sequence shown here is derived from an EMBL/GenBank/DDBJ whole genome shotgun (WGS) entry which is preliminary data.</text>
</comment>
<evidence type="ECO:0000256" key="3">
    <source>
        <dbReference type="ARBA" id="ARBA00022833"/>
    </source>
</evidence>
<keyword evidence="3" id="KW-0862">Zinc</keyword>
<dbReference type="PANTHER" id="PTHR47094">
    <property type="entry name" value="ELFLESS, ISOFORM B"/>
    <property type="match status" value="1"/>
</dbReference>
<organism evidence="7 8">
    <name type="scientific">Clavelina lepadiformis</name>
    <name type="common">Light-bulb sea squirt</name>
    <name type="synonym">Ascidia lepadiformis</name>
    <dbReference type="NCBI Taxonomy" id="159417"/>
    <lineage>
        <taxon>Eukaryota</taxon>
        <taxon>Metazoa</taxon>
        <taxon>Chordata</taxon>
        <taxon>Tunicata</taxon>
        <taxon>Ascidiacea</taxon>
        <taxon>Aplousobranchia</taxon>
        <taxon>Clavelinidae</taxon>
        <taxon>Clavelina</taxon>
    </lineage>
</organism>
<dbReference type="InterPro" id="IPR013083">
    <property type="entry name" value="Znf_RING/FYVE/PHD"/>
</dbReference>
<evidence type="ECO:0000259" key="6">
    <source>
        <dbReference type="PROSITE" id="PS50089"/>
    </source>
</evidence>
<name>A0ABP0F1H3_CLALP</name>
<evidence type="ECO:0000256" key="2">
    <source>
        <dbReference type="ARBA" id="ARBA00022771"/>
    </source>
</evidence>
<gene>
    <name evidence="7" type="ORF">CVLEPA_LOCUS1241</name>
</gene>